<dbReference type="STRING" id="1212489.Ldro_2497"/>
<dbReference type="FunFam" id="1.10.3880.10:FF:000001">
    <property type="entry name" value="Probable Fe(2+)-trafficking protein"/>
    <property type="match status" value="1"/>
</dbReference>
<comment type="similarity">
    <text evidence="3 5">Belongs to the Fe(2+)-trafficking protein family.</text>
</comment>
<dbReference type="PIRSF" id="PIRSF029827">
    <property type="entry name" value="Fe_traffic_YggX"/>
    <property type="match status" value="1"/>
</dbReference>
<protein>
    <recommendedName>
        <fullName evidence="4 5">Probable Fe(2+)-trafficking protein</fullName>
    </recommendedName>
</protein>
<dbReference type="GO" id="GO:0034599">
    <property type="term" value="P:cellular response to oxidative stress"/>
    <property type="evidence" value="ECO:0007669"/>
    <property type="project" value="TreeGrafter"/>
</dbReference>
<dbReference type="PANTHER" id="PTHR36965:SF1">
    <property type="entry name" value="FE(2+)-TRAFFICKING PROTEIN-RELATED"/>
    <property type="match status" value="1"/>
</dbReference>
<dbReference type="PATRIC" id="fig|1212489.4.peg.2631"/>
<keyword evidence="1 5" id="KW-0408">Iron</keyword>
<evidence type="ECO:0000256" key="5">
    <source>
        <dbReference type="HAMAP-Rule" id="MF_00686"/>
    </source>
</evidence>
<dbReference type="EMBL" id="LNXY01000028">
    <property type="protein sequence ID" value="KTC85325.1"/>
    <property type="molecule type" value="Genomic_DNA"/>
</dbReference>
<evidence type="ECO:0000313" key="6">
    <source>
        <dbReference type="EMBL" id="KTC85325.1"/>
    </source>
</evidence>
<comment type="caution">
    <text evidence="6">The sequence shown here is derived from an EMBL/GenBank/DDBJ whole genome shotgun (WGS) entry which is preliminary data.</text>
</comment>
<accession>A0A0W0SQ39</accession>
<dbReference type="RefSeq" id="WP_058496783.1">
    <property type="nucleotide sequence ID" value="NZ_CAAAIU010000008.1"/>
</dbReference>
<reference evidence="6 7" key="1">
    <citation type="submission" date="2015-11" db="EMBL/GenBank/DDBJ databases">
        <title>Genomic analysis of 38 Legionella species identifies large and diverse effector repertoires.</title>
        <authorList>
            <person name="Burstein D."/>
            <person name="Amaro F."/>
            <person name="Zusman T."/>
            <person name="Lifshitz Z."/>
            <person name="Cohen O."/>
            <person name="Gilbert J.A."/>
            <person name="Pupko T."/>
            <person name="Shuman H.A."/>
            <person name="Segal G."/>
        </authorList>
    </citation>
    <scope>NUCLEOTIDE SEQUENCE [LARGE SCALE GENOMIC DNA]</scope>
    <source>
        <strain evidence="6 7">ATCC 700990</strain>
    </source>
</reference>
<gene>
    <name evidence="6" type="primary">yggX</name>
    <name evidence="6" type="ORF">Ldro_2497</name>
</gene>
<dbReference type="HAMAP" id="MF_00686">
    <property type="entry name" value="Fe_traffic_YggX"/>
    <property type="match status" value="1"/>
</dbReference>
<evidence type="ECO:0000256" key="3">
    <source>
        <dbReference type="ARBA" id="ARBA00061679"/>
    </source>
</evidence>
<evidence type="ECO:0000256" key="1">
    <source>
        <dbReference type="ARBA" id="ARBA00023004"/>
    </source>
</evidence>
<evidence type="ECO:0000256" key="2">
    <source>
        <dbReference type="ARBA" id="ARBA00053793"/>
    </source>
</evidence>
<proteinExistence type="inferred from homology"/>
<dbReference type="GO" id="GO:0005829">
    <property type="term" value="C:cytosol"/>
    <property type="evidence" value="ECO:0007669"/>
    <property type="project" value="TreeGrafter"/>
</dbReference>
<evidence type="ECO:0000313" key="7">
    <source>
        <dbReference type="Proteomes" id="UP000054736"/>
    </source>
</evidence>
<dbReference type="NCBIfam" id="NF003817">
    <property type="entry name" value="PRK05408.1"/>
    <property type="match status" value="1"/>
</dbReference>
<keyword evidence="7" id="KW-1185">Reference proteome</keyword>
<dbReference type="InterPro" id="IPR007457">
    <property type="entry name" value="Fe_traffick_prot_YggX"/>
</dbReference>
<dbReference type="GO" id="GO:0005506">
    <property type="term" value="F:iron ion binding"/>
    <property type="evidence" value="ECO:0007669"/>
    <property type="project" value="UniProtKB-UniRule"/>
</dbReference>
<comment type="function">
    <text evidence="2">Could be a mediator in iron transactions between iron acquisition and iron-requiring processes, such as synthesis and/or repair of Fe-S clusters in biosynthetic enzymes. Necessary to maintain high levels of aconitase under oxidative stress.</text>
</comment>
<dbReference type="Proteomes" id="UP000054736">
    <property type="component" value="Unassembled WGS sequence"/>
</dbReference>
<dbReference type="Gene3D" id="1.10.3880.10">
    <property type="entry name" value="Fe(II) trafficking protein YggX"/>
    <property type="match status" value="1"/>
</dbReference>
<evidence type="ECO:0000256" key="4">
    <source>
        <dbReference type="ARBA" id="ARBA00070403"/>
    </source>
</evidence>
<dbReference type="OrthoDB" id="9804318at2"/>
<name>A0A0W0SQ39_9GAMM</name>
<sequence>MARYVFCSKLNQEAEGLDKAPFPGPLGEKIFNQVSKQAWKMWLAHQTMLINEYRLSLIDPKAREFLNEEMKKYFFGEGSAAPVGYVPKE</sequence>
<organism evidence="6 7">
    <name type="scientific">Legionella drozanskii LLAP-1</name>
    <dbReference type="NCBI Taxonomy" id="1212489"/>
    <lineage>
        <taxon>Bacteria</taxon>
        <taxon>Pseudomonadati</taxon>
        <taxon>Pseudomonadota</taxon>
        <taxon>Gammaproteobacteria</taxon>
        <taxon>Legionellales</taxon>
        <taxon>Legionellaceae</taxon>
        <taxon>Legionella</taxon>
    </lineage>
</organism>
<dbReference type="PANTHER" id="PTHR36965">
    <property type="entry name" value="FE(2+)-TRAFFICKING PROTEIN-RELATED"/>
    <property type="match status" value="1"/>
</dbReference>
<dbReference type="InterPro" id="IPR036766">
    <property type="entry name" value="Fe_traffick_prot_YggX_sf"/>
</dbReference>
<dbReference type="SUPFAM" id="SSF111148">
    <property type="entry name" value="YggX-like"/>
    <property type="match status" value="1"/>
</dbReference>
<dbReference type="AlphaFoldDB" id="A0A0W0SQ39"/>
<dbReference type="Pfam" id="PF04362">
    <property type="entry name" value="Iron_traffic"/>
    <property type="match status" value="1"/>
</dbReference>